<gene>
    <name evidence="1" type="ORF">GSOID_T00010812001</name>
</gene>
<organism evidence="1">
    <name type="scientific">Oikopleura dioica</name>
    <name type="common">Tunicate</name>
    <dbReference type="NCBI Taxonomy" id="34765"/>
    <lineage>
        <taxon>Eukaryota</taxon>
        <taxon>Metazoa</taxon>
        <taxon>Chordata</taxon>
        <taxon>Tunicata</taxon>
        <taxon>Appendicularia</taxon>
        <taxon>Copelata</taxon>
        <taxon>Oikopleuridae</taxon>
        <taxon>Oikopleura</taxon>
    </lineage>
</organism>
<dbReference type="Proteomes" id="UP000001307">
    <property type="component" value="Unassembled WGS sequence"/>
</dbReference>
<sequence>MSVYSPLNLSIAQKLGQSDWWSARRQTEKRVLATPAVNRNRPPSALWRSQAVTRFSTLRTG</sequence>
<dbReference type="EMBL" id="FN653050">
    <property type="protein sequence ID" value="CBY09994.1"/>
    <property type="molecule type" value="Genomic_DNA"/>
</dbReference>
<protein>
    <submittedName>
        <fullName evidence="1">Uncharacterized protein</fullName>
    </submittedName>
</protein>
<proteinExistence type="predicted"/>
<reference evidence="1" key="1">
    <citation type="journal article" date="2010" name="Science">
        <title>Plasticity of animal genome architecture unmasked by rapid evolution of a pelagic tunicate.</title>
        <authorList>
            <person name="Denoeud F."/>
            <person name="Henriet S."/>
            <person name="Mungpakdee S."/>
            <person name="Aury J.M."/>
            <person name="Da Silva C."/>
            <person name="Brinkmann H."/>
            <person name="Mikhaleva J."/>
            <person name="Olsen L.C."/>
            <person name="Jubin C."/>
            <person name="Canestro C."/>
            <person name="Bouquet J.M."/>
            <person name="Danks G."/>
            <person name="Poulain J."/>
            <person name="Campsteijn C."/>
            <person name="Adamski M."/>
            <person name="Cross I."/>
            <person name="Yadetie F."/>
            <person name="Muffato M."/>
            <person name="Louis A."/>
            <person name="Butcher S."/>
            <person name="Tsagkogeorga G."/>
            <person name="Konrad A."/>
            <person name="Singh S."/>
            <person name="Jensen M.F."/>
            <person name="Cong E.H."/>
            <person name="Eikeseth-Otteraa H."/>
            <person name="Noel B."/>
            <person name="Anthouard V."/>
            <person name="Porcel B.M."/>
            <person name="Kachouri-Lafond R."/>
            <person name="Nishino A."/>
            <person name="Ugolini M."/>
            <person name="Chourrout P."/>
            <person name="Nishida H."/>
            <person name="Aasland R."/>
            <person name="Huzurbazar S."/>
            <person name="Westhof E."/>
            <person name="Delsuc F."/>
            <person name="Lehrach H."/>
            <person name="Reinhardt R."/>
            <person name="Weissenbach J."/>
            <person name="Roy S.W."/>
            <person name="Artiguenave F."/>
            <person name="Postlethwait J.H."/>
            <person name="Manak J.R."/>
            <person name="Thompson E.M."/>
            <person name="Jaillon O."/>
            <person name="Du Pasquier L."/>
            <person name="Boudinot P."/>
            <person name="Liberles D.A."/>
            <person name="Volff J.N."/>
            <person name="Philippe H."/>
            <person name="Lenhard B."/>
            <person name="Roest Crollius H."/>
            <person name="Wincker P."/>
            <person name="Chourrout D."/>
        </authorList>
    </citation>
    <scope>NUCLEOTIDE SEQUENCE [LARGE SCALE GENOMIC DNA]</scope>
</reference>
<dbReference type="InParanoid" id="E4XH46"/>
<dbReference type="AlphaFoldDB" id="E4XH46"/>
<accession>E4XH46</accession>
<name>E4XH46_OIKDI</name>
<evidence type="ECO:0000313" key="1">
    <source>
        <dbReference type="EMBL" id="CBY09994.1"/>
    </source>
</evidence>
<evidence type="ECO:0000313" key="2">
    <source>
        <dbReference type="Proteomes" id="UP000001307"/>
    </source>
</evidence>
<keyword evidence="2" id="KW-1185">Reference proteome</keyword>